<accession>A0A3R7YRZ9</accession>
<protein>
    <recommendedName>
        <fullName evidence="3">START domain-containing protein</fullName>
    </recommendedName>
</protein>
<dbReference type="VEuPathDB" id="FungiDB:H257_15658"/>
<name>A0A3R7YRZ9_APHAT</name>
<dbReference type="Proteomes" id="UP000284702">
    <property type="component" value="Unassembled WGS sequence"/>
</dbReference>
<keyword evidence="2" id="KW-1185">Reference proteome</keyword>
<sequence length="326" mass="37915">MADDAVTQELMERKIKRRTYMRNIMRQYKKDRKMEVVYLRGLQEMLEAELQYLAARHSTSTSSTLELSWKEVAHAFKDERHQAVVEQAEVKAVVLGYQSLARDMQHWVTAQMSVPDHHMPPAHASNPESFEFAMSSDNTTLDFLHRLQFVSYYPPSIIVSTFRHMLCSMLLVDRHDPALHVSRHEVDNSTSMHTVTTSQGERINLLTREFHDRVVFVAQQIQDDENHPTTCPQRHRSLWVEMTSMQPSGVCVVRVMYMYSQLYRGDVPCTLGEESSYWDFDAQSTPPHLFPNHARRTAMLFLPSARQRVREFVQQTVLDMLANNPS</sequence>
<organism evidence="1 2">
    <name type="scientific">Aphanomyces astaci</name>
    <name type="common">Crayfish plague agent</name>
    <dbReference type="NCBI Taxonomy" id="112090"/>
    <lineage>
        <taxon>Eukaryota</taxon>
        <taxon>Sar</taxon>
        <taxon>Stramenopiles</taxon>
        <taxon>Oomycota</taxon>
        <taxon>Saprolegniomycetes</taxon>
        <taxon>Saprolegniales</taxon>
        <taxon>Verrucalvaceae</taxon>
        <taxon>Aphanomyces</taxon>
    </lineage>
</organism>
<comment type="caution">
    <text evidence="1">The sequence shown here is derived from an EMBL/GenBank/DDBJ whole genome shotgun (WGS) entry which is preliminary data.</text>
</comment>
<proteinExistence type="predicted"/>
<reference evidence="1" key="1">
    <citation type="submission" date="2018-07" db="EMBL/GenBank/DDBJ databases">
        <title>Annotation of Aphanomyces astaci genome assembly.</title>
        <authorList>
            <person name="Studholme D.J."/>
        </authorList>
    </citation>
    <scope>NUCLEOTIDE SEQUENCE [LARGE SCALE GENOMIC DNA]</scope>
    <source>
        <strain evidence="1">Pc</strain>
    </source>
</reference>
<dbReference type="AlphaFoldDB" id="A0A3R7YRZ9"/>
<evidence type="ECO:0008006" key="3">
    <source>
        <dbReference type="Google" id="ProtNLM"/>
    </source>
</evidence>
<evidence type="ECO:0000313" key="1">
    <source>
        <dbReference type="EMBL" id="RQM11070.1"/>
    </source>
</evidence>
<evidence type="ECO:0000313" key="2">
    <source>
        <dbReference type="Proteomes" id="UP000284702"/>
    </source>
</evidence>
<gene>
    <name evidence="1" type="ORF">B5M09_008567</name>
</gene>
<dbReference type="EMBL" id="MZMZ02006016">
    <property type="protein sequence ID" value="RQM11070.1"/>
    <property type="molecule type" value="Genomic_DNA"/>
</dbReference>